<accession>A0A0D0CCR0</accession>
<dbReference type="Proteomes" id="UP000053593">
    <property type="component" value="Unassembled WGS sequence"/>
</dbReference>
<feature type="transmembrane region" description="Helical" evidence="1">
    <location>
        <begin position="16"/>
        <end position="37"/>
    </location>
</feature>
<organism evidence="3 4">
    <name type="scientific">Collybiopsis luxurians FD-317 M1</name>
    <dbReference type="NCBI Taxonomy" id="944289"/>
    <lineage>
        <taxon>Eukaryota</taxon>
        <taxon>Fungi</taxon>
        <taxon>Dikarya</taxon>
        <taxon>Basidiomycota</taxon>
        <taxon>Agaricomycotina</taxon>
        <taxon>Agaricomycetes</taxon>
        <taxon>Agaricomycetidae</taxon>
        <taxon>Agaricales</taxon>
        <taxon>Marasmiineae</taxon>
        <taxon>Omphalotaceae</taxon>
        <taxon>Collybiopsis</taxon>
        <taxon>Collybiopsis luxurians</taxon>
    </lineage>
</organism>
<name>A0A0D0CCR0_9AGAR</name>
<keyword evidence="1" id="KW-0812">Transmembrane</keyword>
<evidence type="ECO:0000313" key="3">
    <source>
        <dbReference type="EMBL" id="KIK52713.1"/>
    </source>
</evidence>
<feature type="transmembrane region" description="Helical" evidence="1">
    <location>
        <begin position="264"/>
        <end position="282"/>
    </location>
</feature>
<feature type="domain" description="DUF6533" evidence="2">
    <location>
        <begin position="26"/>
        <end position="68"/>
    </location>
</feature>
<evidence type="ECO:0000256" key="1">
    <source>
        <dbReference type="SAM" id="Phobius"/>
    </source>
</evidence>
<dbReference type="InterPro" id="IPR045340">
    <property type="entry name" value="DUF6533"/>
</dbReference>
<proteinExistence type="predicted"/>
<gene>
    <name evidence="3" type="ORF">GYMLUDRAFT_49778</name>
</gene>
<protein>
    <recommendedName>
        <fullName evidence="2">DUF6533 domain-containing protein</fullName>
    </recommendedName>
</protein>
<feature type="transmembrane region" description="Helical" evidence="1">
    <location>
        <begin position="58"/>
        <end position="81"/>
    </location>
</feature>
<keyword evidence="1" id="KW-0472">Membrane</keyword>
<evidence type="ECO:0000259" key="2">
    <source>
        <dbReference type="Pfam" id="PF20151"/>
    </source>
</evidence>
<feature type="transmembrane region" description="Helical" evidence="1">
    <location>
        <begin position="181"/>
        <end position="200"/>
    </location>
</feature>
<feature type="transmembrane region" description="Helical" evidence="1">
    <location>
        <begin position="93"/>
        <end position="114"/>
    </location>
</feature>
<evidence type="ECO:0000313" key="4">
    <source>
        <dbReference type="Proteomes" id="UP000053593"/>
    </source>
</evidence>
<reference evidence="3 4" key="1">
    <citation type="submission" date="2014-04" db="EMBL/GenBank/DDBJ databases">
        <title>Evolutionary Origins and Diversification of the Mycorrhizal Mutualists.</title>
        <authorList>
            <consortium name="DOE Joint Genome Institute"/>
            <consortium name="Mycorrhizal Genomics Consortium"/>
            <person name="Kohler A."/>
            <person name="Kuo A."/>
            <person name="Nagy L.G."/>
            <person name="Floudas D."/>
            <person name="Copeland A."/>
            <person name="Barry K.W."/>
            <person name="Cichocki N."/>
            <person name="Veneault-Fourrey C."/>
            <person name="LaButti K."/>
            <person name="Lindquist E.A."/>
            <person name="Lipzen A."/>
            <person name="Lundell T."/>
            <person name="Morin E."/>
            <person name="Murat C."/>
            <person name="Riley R."/>
            <person name="Ohm R."/>
            <person name="Sun H."/>
            <person name="Tunlid A."/>
            <person name="Henrissat B."/>
            <person name="Grigoriev I.V."/>
            <person name="Hibbett D.S."/>
            <person name="Martin F."/>
        </authorList>
    </citation>
    <scope>NUCLEOTIDE SEQUENCE [LARGE SCALE GENOMIC DNA]</scope>
    <source>
        <strain evidence="3 4">FD-317 M1</strain>
    </source>
</reference>
<dbReference type="HOGENOM" id="CLU_826548_0_0_1"/>
<feature type="transmembrane region" description="Helical" evidence="1">
    <location>
        <begin position="126"/>
        <end position="146"/>
    </location>
</feature>
<feature type="transmembrane region" description="Helical" evidence="1">
    <location>
        <begin position="221"/>
        <end position="244"/>
    </location>
</feature>
<dbReference type="EMBL" id="KN834838">
    <property type="protein sequence ID" value="KIK52713.1"/>
    <property type="molecule type" value="Genomic_DNA"/>
</dbReference>
<dbReference type="Pfam" id="PF20151">
    <property type="entry name" value="DUF6533"/>
    <property type="match status" value="1"/>
</dbReference>
<dbReference type="OrthoDB" id="3060195at2759"/>
<keyword evidence="4" id="KW-1185">Reference proteome</keyword>
<dbReference type="AlphaFoldDB" id="A0A0D0CCR0"/>
<keyword evidence="1" id="KW-1133">Transmembrane helix</keyword>
<sequence>MDNEIVLSVDPLFPEWFMNLGLAIHYGLLVSTTFWLADYMETLPTEVQVIWLKKPTRISTLYILNRYSFSLYLFTNLVFILPGESMDRECSILYMWSQLMATLSTVTTSVLFSLRAYAIHARSRIVLAICFLSIFCRLTLGILIMVNTRGVSTHQFILDGIQRCTIHTNVYFEQVQRVVGISPEILSLMFDAFIFGSTLMKTVHHAVEMKRLGHSSVTQVILLDGSLYFIIMLVIGTITAYAVLHGVPNGYNINTLNQGRLYSLVVPFFTVMPNVLISRMVLNLRVFSTSENTTRATRVSAIGHFSELDFALNSFFGSVEAPFNGMVPEEGENWEH</sequence>